<dbReference type="AlphaFoldDB" id="A0A1S1NZ02"/>
<dbReference type="STRING" id="657387.BH688_03040"/>
<dbReference type="RefSeq" id="WP_070977086.1">
    <property type="nucleotide sequence ID" value="NZ_CP043420.1"/>
</dbReference>
<keyword evidence="2" id="KW-1185">Reference proteome</keyword>
<evidence type="ECO:0000313" key="2">
    <source>
        <dbReference type="Proteomes" id="UP000322553"/>
    </source>
</evidence>
<sequence length="93" mass="10275">MISLSYLMAAGNVVIAAGLLLQGMFSLNRITDPWVKFAIHLVFAMTAGVVAFRGWDIVSDLAFADRVTIGRLLLNVGMLCLWIMIRRYSKRGG</sequence>
<protein>
    <submittedName>
        <fullName evidence="1">Uncharacterized protein</fullName>
    </submittedName>
</protein>
<accession>A0A1S1NZ02</accession>
<reference evidence="1 2" key="1">
    <citation type="submission" date="2019-08" db="EMBL/GenBank/DDBJ databases">
        <title>Complete genome sequence of Kushneria sp. YCWA18, a halophilic phosphate-solubilizing bacterium isolated from Daqiao saltern in China.</title>
        <authorList>
            <person name="Du G.-X."/>
            <person name="Qu L.-Y."/>
        </authorList>
    </citation>
    <scope>NUCLEOTIDE SEQUENCE [LARGE SCALE GENOMIC DNA]</scope>
    <source>
        <strain evidence="1 2">YCWA18</strain>
    </source>
</reference>
<organism evidence="1 2">
    <name type="scientific">Kushneria phosphatilytica</name>
    <dbReference type="NCBI Taxonomy" id="657387"/>
    <lineage>
        <taxon>Bacteria</taxon>
        <taxon>Pseudomonadati</taxon>
        <taxon>Pseudomonadota</taxon>
        <taxon>Gammaproteobacteria</taxon>
        <taxon>Oceanospirillales</taxon>
        <taxon>Halomonadaceae</taxon>
        <taxon>Kushneria</taxon>
    </lineage>
</organism>
<dbReference type="Proteomes" id="UP000322553">
    <property type="component" value="Chromosome"/>
</dbReference>
<name>A0A1S1NZ02_9GAMM</name>
<gene>
    <name evidence="1" type="ORF">FY550_06810</name>
</gene>
<dbReference type="OrthoDB" id="6183809at2"/>
<proteinExistence type="predicted"/>
<dbReference type="KEGG" id="kuy:FY550_06810"/>
<dbReference type="EMBL" id="CP043420">
    <property type="protein sequence ID" value="QEL10864.1"/>
    <property type="molecule type" value="Genomic_DNA"/>
</dbReference>
<evidence type="ECO:0000313" key="1">
    <source>
        <dbReference type="EMBL" id="QEL10864.1"/>
    </source>
</evidence>